<proteinExistence type="predicted"/>
<evidence type="ECO:0000313" key="2">
    <source>
        <dbReference type="EMBL" id="PMD63178.1"/>
    </source>
</evidence>
<dbReference type="EMBL" id="KZ613782">
    <property type="protein sequence ID" value="PMD63178.1"/>
    <property type="molecule type" value="Genomic_DNA"/>
</dbReference>
<dbReference type="InParanoid" id="A0A2J6TJL0"/>
<feature type="signal peptide" evidence="1">
    <location>
        <begin position="1"/>
        <end position="19"/>
    </location>
</feature>
<dbReference type="AlphaFoldDB" id="A0A2J6TJL0"/>
<dbReference type="RefSeq" id="XP_024740082.1">
    <property type="nucleotide sequence ID" value="XM_024882733.1"/>
</dbReference>
<evidence type="ECO:0000256" key="1">
    <source>
        <dbReference type="SAM" id="SignalP"/>
    </source>
</evidence>
<keyword evidence="1" id="KW-0732">Signal</keyword>
<sequence>MFLSAPLLLIFSIFNLANAQTTSFDIASALSAASALKSKYGTATAITTYSFAIPGGNLPQPPPSLIGPIITGVPVSVLVELAQPALRSSIASEFKAGHTPQWYETLPTAVKSYIESLQSFVANGQYDPSATQPRYSFPVPTSTATVGNNNKVTTTKSKAASPRATGEVALGFSAAVGLLALAIAL</sequence>
<accession>A0A2J6TJL0</accession>
<organism evidence="2 3">
    <name type="scientific">Hyaloscypha bicolor E</name>
    <dbReference type="NCBI Taxonomy" id="1095630"/>
    <lineage>
        <taxon>Eukaryota</taxon>
        <taxon>Fungi</taxon>
        <taxon>Dikarya</taxon>
        <taxon>Ascomycota</taxon>
        <taxon>Pezizomycotina</taxon>
        <taxon>Leotiomycetes</taxon>
        <taxon>Helotiales</taxon>
        <taxon>Hyaloscyphaceae</taxon>
        <taxon>Hyaloscypha</taxon>
        <taxon>Hyaloscypha bicolor</taxon>
    </lineage>
</organism>
<dbReference type="Proteomes" id="UP000235371">
    <property type="component" value="Unassembled WGS sequence"/>
</dbReference>
<evidence type="ECO:0000313" key="3">
    <source>
        <dbReference type="Proteomes" id="UP000235371"/>
    </source>
</evidence>
<reference evidence="2 3" key="1">
    <citation type="submission" date="2016-04" db="EMBL/GenBank/DDBJ databases">
        <title>A degradative enzymes factory behind the ericoid mycorrhizal symbiosis.</title>
        <authorList>
            <consortium name="DOE Joint Genome Institute"/>
            <person name="Martino E."/>
            <person name="Morin E."/>
            <person name="Grelet G."/>
            <person name="Kuo A."/>
            <person name="Kohler A."/>
            <person name="Daghino S."/>
            <person name="Barry K."/>
            <person name="Choi C."/>
            <person name="Cichocki N."/>
            <person name="Clum A."/>
            <person name="Copeland A."/>
            <person name="Hainaut M."/>
            <person name="Haridas S."/>
            <person name="Labutti K."/>
            <person name="Lindquist E."/>
            <person name="Lipzen A."/>
            <person name="Khouja H.-R."/>
            <person name="Murat C."/>
            <person name="Ohm R."/>
            <person name="Olson A."/>
            <person name="Spatafora J."/>
            <person name="Veneault-Fourrey C."/>
            <person name="Henrissat B."/>
            <person name="Grigoriev I."/>
            <person name="Martin F."/>
            <person name="Perotto S."/>
        </authorList>
    </citation>
    <scope>NUCLEOTIDE SEQUENCE [LARGE SCALE GENOMIC DNA]</scope>
    <source>
        <strain evidence="2 3">E</strain>
    </source>
</reference>
<dbReference type="OrthoDB" id="3545765at2759"/>
<gene>
    <name evidence="2" type="ORF">K444DRAFT_626919</name>
</gene>
<keyword evidence="3" id="KW-1185">Reference proteome</keyword>
<dbReference type="GeneID" id="36590810"/>
<protein>
    <submittedName>
        <fullName evidence="2">Uncharacterized protein</fullName>
    </submittedName>
</protein>
<name>A0A2J6TJL0_9HELO</name>
<feature type="chain" id="PRO_5014405443" evidence="1">
    <location>
        <begin position="20"/>
        <end position="185"/>
    </location>
</feature>